<feature type="binding site" evidence="6">
    <location>
        <position position="9"/>
    </location>
    <ligand>
        <name>FMN</name>
        <dbReference type="ChEBI" id="CHEBI:58210"/>
    </ligand>
</feature>
<dbReference type="EMBL" id="CP136594">
    <property type="protein sequence ID" value="WOE75934.1"/>
    <property type="molecule type" value="Genomic_DNA"/>
</dbReference>
<dbReference type="EC" id="1.7.1.17" evidence="6"/>
<dbReference type="EC" id="1.6.5.-" evidence="6"/>
<comment type="cofactor">
    <cofactor evidence="6">
        <name>FMN</name>
        <dbReference type="ChEBI" id="CHEBI:58210"/>
    </cofactor>
    <text evidence="6">Binds 1 FMN per subunit.</text>
</comment>
<name>A0AA97I0Q6_9SPHN</name>
<evidence type="ECO:0000256" key="4">
    <source>
        <dbReference type="ARBA" id="ARBA00023027"/>
    </source>
</evidence>
<evidence type="ECO:0000256" key="1">
    <source>
        <dbReference type="ARBA" id="ARBA00022630"/>
    </source>
</evidence>
<gene>
    <name evidence="6" type="primary">azoR</name>
    <name evidence="8" type="ORF">RB602_04250</name>
</gene>
<reference evidence="8 9" key="1">
    <citation type="submission" date="2023-10" db="EMBL/GenBank/DDBJ databases">
        <title>Complete genome sequence of a Sphingomonadaceae bacterium.</title>
        <authorList>
            <person name="Yan C."/>
        </authorList>
    </citation>
    <scope>NUCLEOTIDE SEQUENCE [LARGE SCALE GENOMIC DNA]</scope>
    <source>
        <strain evidence="8 9">SCSIO 66989</strain>
    </source>
</reference>
<feature type="binding site" evidence="6">
    <location>
        <begin position="15"/>
        <end position="17"/>
    </location>
    <ligand>
        <name>FMN</name>
        <dbReference type="ChEBI" id="CHEBI:58210"/>
    </ligand>
</feature>
<dbReference type="KEGG" id="acoa:RB602_04250"/>
<feature type="binding site" evidence="6">
    <location>
        <begin position="90"/>
        <end position="93"/>
    </location>
    <ligand>
        <name>FMN</name>
        <dbReference type="ChEBI" id="CHEBI:58210"/>
    </ligand>
</feature>
<keyword evidence="4 6" id="KW-0520">NAD</keyword>
<evidence type="ECO:0000256" key="2">
    <source>
        <dbReference type="ARBA" id="ARBA00022643"/>
    </source>
</evidence>
<protein>
    <recommendedName>
        <fullName evidence="6">FMN dependent NADH:quinone oxidoreductase</fullName>
        <ecNumber evidence="6">1.6.5.-</ecNumber>
    </recommendedName>
    <alternativeName>
        <fullName evidence="6">Azo-dye reductase</fullName>
    </alternativeName>
    <alternativeName>
        <fullName evidence="6">FMN-dependent NADH-azo compound oxidoreductase</fullName>
    </alternativeName>
    <alternativeName>
        <fullName evidence="6">FMN-dependent NADH-azoreductase</fullName>
        <ecNumber evidence="6">1.7.1.17</ecNumber>
    </alternativeName>
</protein>
<dbReference type="GO" id="GO:0009055">
    <property type="term" value="F:electron transfer activity"/>
    <property type="evidence" value="ECO:0007669"/>
    <property type="project" value="UniProtKB-UniRule"/>
</dbReference>
<comment type="catalytic activity">
    <reaction evidence="5">
        <text>N,N-dimethyl-1,4-phenylenediamine + anthranilate + 2 NAD(+) = 2-(4-dimethylaminophenyl)diazenylbenzoate + 2 NADH + 2 H(+)</text>
        <dbReference type="Rhea" id="RHEA:55872"/>
        <dbReference type="ChEBI" id="CHEBI:15378"/>
        <dbReference type="ChEBI" id="CHEBI:15783"/>
        <dbReference type="ChEBI" id="CHEBI:16567"/>
        <dbReference type="ChEBI" id="CHEBI:57540"/>
        <dbReference type="ChEBI" id="CHEBI:57945"/>
        <dbReference type="ChEBI" id="CHEBI:71579"/>
        <dbReference type="EC" id="1.7.1.17"/>
    </reaction>
    <physiologicalReaction direction="right-to-left" evidence="5">
        <dbReference type="Rhea" id="RHEA:55874"/>
    </physiologicalReaction>
</comment>
<evidence type="ECO:0000256" key="5">
    <source>
        <dbReference type="ARBA" id="ARBA00048542"/>
    </source>
</evidence>
<evidence type="ECO:0000259" key="7">
    <source>
        <dbReference type="Pfam" id="PF02525"/>
    </source>
</evidence>
<comment type="function">
    <text evidence="6">Also exhibits azoreductase activity. Catalyzes the reductive cleavage of the azo bond in aromatic azo compounds to the corresponding amines.</text>
</comment>
<dbReference type="HAMAP" id="MF_01216">
    <property type="entry name" value="Azoreductase_type1"/>
    <property type="match status" value="1"/>
</dbReference>
<organism evidence="8 9">
    <name type="scientific">Alterisphingorhabdus coralli</name>
    <dbReference type="NCBI Taxonomy" id="3071408"/>
    <lineage>
        <taxon>Bacteria</taxon>
        <taxon>Pseudomonadati</taxon>
        <taxon>Pseudomonadota</taxon>
        <taxon>Alphaproteobacteria</taxon>
        <taxon>Sphingomonadales</taxon>
        <taxon>Sphingomonadaceae</taxon>
        <taxon>Alterisphingorhabdus (ex Yan et al. 2024)</taxon>
    </lineage>
</organism>
<evidence type="ECO:0000313" key="9">
    <source>
        <dbReference type="Proteomes" id="UP001302429"/>
    </source>
</evidence>
<evidence type="ECO:0000313" key="8">
    <source>
        <dbReference type="EMBL" id="WOE75934.1"/>
    </source>
</evidence>
<dbReference type="InterPro" id="IPR029039">
    <property type="entry name" value="Flavoprotein-like_sf"/>
</dbReference>
<dbReference type="Gene3D" id="3.40.50.360">
    <property type="match status" value="1"/>
</dbReference>
<dbReference type="PANTHER" id="PTHR43741">
    <property type="entry name" value="FMN-DEPENDENT NADH-AZOREDUCTASE 1"/>
    <property type="match status" value="1"/>
</dbReference>
<dbReference type="SUPFAM" id="SSF52218">
    <property type="entry name" value="Flavoproteins"/>
    <property type="match status" value="1"/>
</dbReference>
<keyword evidence="9" id="KW-1185">Reference proteome</keyword>
<accession>A0AA97I0Q6</accession>
<keyword evidence="3 6" id="KW-0560">Oxidoreductase</keyword>
<feature type="binding site" evidence="6">
    <location>
        <begin position="134"/>
        <end position="137"/>
    </location>
    <ligand>
        <name>FMN</name>
        <dbReference type="ChEBI" id="CHEBI:58210"/>
    </ligand>
</feature>
<dbReference type="GO" id="GO:0016652">
    <property type="term" value="F:oxidoreductase activity, acting on NAD(P)H as acceptor"/>
    <property type="evidence" value="ECO:0007669"/>
    <property type="project" value="UniProtKB-UniRule"/>
</dbReference>
<keyword evidence="1 6" id="KW-0285">Flavoprotein</keyword>
<dbReference type="GO" id="GO:0010181">
    <property type="term" value="F:FMN binding"/>
    <property type="evidence" value="ECO:0007669"/>
    <property type="project" value="UniProtKB-UniRule"/>
</dbReference>
<dbReference type="InterPro" id="IPR050104">
    <property type="entry name" value="FMN-dep_NADH:Q_OxRdtase_AzoR1"/>
</dbReference>
<keyword evidence="2 6" id="KW-0288">FMN</keyword>
<sequence>MTILHIDSSALTDGSSSRKMTRAIVDQLAHHEVIYRDVAKGLPFVTEDWVGANFTDDADRSEAQKEVLALSDSLIDELERADTIVIGAPMYNFGIAASLKAWIDLIARARKTFRYTETGPEGLLKGKKAYIAISSGGTEIGSAIDYNSSYLKHIMAFLGIEDVTIVTAAQQMMLGEEPLKQAMENIAAM</sequence>
<dbReference type="InterPro" id="IPR003680">
    <property type="entry name" value="Flavodoxin_fold"/>
</dbReference>
<dbReference type="GO" id="GO:0016655">
    <property type="term" value="F:oxidoreductase activity, acting on NAD(P)H, quinone or similar compound as acceptor"/>
    <property type="evidence" value="ECO:0007669"/>
    <property type="project" value="InterPro"/>
</dbReference>
<dbReference type="Pfam" id="PF02525">
    <property type="entry name" value="Flavodoxin_2"/>
    <property type="match status" value="1"/>
</dbReference>
<feature type="domain" description="Flavodoxin-like fold" evidence="7">
    <location>
        <begin position="1"/>
        <end position="185"/>
    </location>
</feature>
<dbReference type="InterPro" id="IPR023048">
    <property type="entry name" value="NADH:quinone_OxRdtase_FMN_depd"/>
</dbReference>
<comment type="function">
    <text evidence="6">Quinone reductase that provides resistance to thiol-specific stress caused by electrophilic quinones.</text>
</comment>
<dbReference type="Proteomes" id="UP001302429">
    <property type="component" value="Chromosome"/>
</dbReference>
<dbReference type="AlphaFoldDB" id="A0AA97I0Q6"/>
<proteinExistence type="inferred from homology"/>
<dbReference type="RefSeq" id="WP_317083250.1">
    <property type="nucleotide sequence ID" value="NZ_CP136594.1"/>
</dbReference>
<comment type="similarity">
    <text evidence="6">Belongs to the azoreductase type 1 family.</text>
</comment>
<dbReference type="PANTHER" id="PTHR43741:SF4">
    <property type="entry name" value="FMN-DEPENDENT NADH:QUINONE OXIDOREDUCTASE"/>
    <property type="match status" value="1"/>
</dbReference>
<comment type="subunit">
    <text evidence="6">Homodimer.</text>
</comment>
<evidence type="ECO:0000256" key="6">
    <source>
        <dbReference type="HAMAP-Rule" id="MF_01216"/>
    </source>
</evidence>
<comment type="catalytic activity">
    <reaction evidence="6">
        <text>2 a quinone + NADH + H(+) = 2 a 1,4-benzosemiquinone + NAD(+)</text>
        <dbReference type="Rhea" id="RHEA:65952"/>
        <dbReference type="ChEBI" id="CHEBI:15378"/>
        <dbReference type="ChEBI" id="CHEBI:57540"/>
        <dbReference type="ChEBI" id="CHEBI:57945"/>
        <dbReference type="ChEBI" id="CHEBI:132124"/>
        <dbReference type="ChEBI" id="CHEBI:134225"/>
    </reaction>
</comment>
<evidence type="ECO:0000256" key="3">
    <source>
        <dbReference type="ARBA" id="ARBA00023002"/>
    </source>
</evidence>